<dbReference type="EMBL" id="OM869541">
    <property type="protein sequence ID" value="UPW41085.1"/>
    <property type="molecule type" value="Genomic_DNA"/>
</dbReference>
<dbReference type="Pfam" id="PF23343">
    <property type="entry name" value="REP_ORF2-G2P"/>
    <property type="match status" value="1"/>
</dbReference>
<organism evidence="2">
    <name type="scientific">Sigmofec virus UA08Rod_5594</name>
    <dbReference type="NCBI Taxonomy" id="2929430"/>
    <lineage>
        <taxon>Viruses</taxon>
        <taxon>Monodnaviria</taxon>
        <taxon>Sangervirae</taxon>
        <taxon>Phixviricota</taxon>
        <taxon>Malgrandaviricetes</taxon>
        <taxon>Petitvirales</taxon>
        <taxon>Microviridae</taxon>
    </lineage>
</organism>
<name>A0A976R800_9VIRU</name>
<proteinExistence type="predicted"/>
<feature type="domain" description="Replication-associated protein ORF2/G2P" evidence="1">
    <location>
        <begin position="70"/>
        <end position="188"/>
    </location>
</feature>
<sequence length="310" mass="35950">MSCYHPKYGVLVPTPDGSRKLKFAGVGRPQSYTPDVITVPCGQCIGCRVDYARQWAARCMLEMQYHDETWFVTLTYDPEHVPHSQVPGCESILTCRTRDVQLWLKRLRKSGQIIRYFGASDYGAQTLRPHYHFILFGLQVLDLEPYEQADIHYKYWSSPSMTALWGLGDVILAPANYSTCLYTSKYICSKRKGQDADLYDSYGMDPPRSYMSRRPGIGYQYYVDHPDLLDYSYISVPSTERGVRLYPPRYFRQLSKLADPDEYERRSSNYSVDQYLRISSVLSRTSVPYEQLLSADERRASSDFKFHNIL</sequence>
<dbReference type="InterPro" id="IPR056906">
    <property type="entry name" value="ORF2/G2P_dom"/>
</dbReference>
<reference evidence="2" key="1">
    <citation type="submission" date="2022-02" db="EMBL/GenBank/DDBJ databases">
        <title>Towards deciphering the DNA virus diversity associated with rodent species in the families Cricetidae and Heteromyidae.</title>
        <authorList>
            <person name="Lund M."/>
            <person name="Larsen B.B."/>
            <person name="Gryseels S."/>
            <person name="Kraberger S."/>
            <person name="Rowsey D.M."/>
            <person name="Steger L."/>
            <person name="Yule K.M."/>
            <person name="Upham N.S."/>
            <person name="Worobey M."/>
            <person name="Van Doorslaer K."/>
            <person name="Varsani A."/>
        </authorList>
    </citation>
    <scope>NUCLEOTIDE SEQUENCE</scope>
    <source>
        <strain evidence="2">UA08Rod_5594</strain>
    </source>
</reference>
<evidence type="ECO:0000313" key="2">
    <source>
        <dbReference type="EMBL" id="UPW41085.1"/>
    </source>
</evidence>
<evidence type="ECO:0000259" key="1">
    <source>
        <dbReference type="Pfam" id="PF23343"/>
    </source>
</evidence>
<protein>
    <submittedName>
        <fullName evidence="2">Replication initiator protein</fullName>
    </submittedName>
</protein>
<accession>A0A976R800</accession>